<organism evidence="6 7">
    <name type="scientific">Kineococcus rhizosphaerae</name>
    <dbReference type="NCBI Taxonomy" id="559628"/>
    <lineage>
        <taxon>Bacteria</taxon>
        <taxon>Bacillati</taxon>
        <taxon>Actinomycetota</taxon>
        <taxon>Actinomycetes</taxon>
        <taxon>Kineosporiales</taxon>
        <taxon>Kineosporiaceae</taxon>
        <taxon>Kineococcus</taxon>
    </lineage>
</organism>
<keyword evidence="4" id="KW-0804">Transcription</keyword>
<proteinExistence type="inferred from homology"/>
<dbReference type="Proteomes" id="UP000238083">
    <property type="component" value="Unassembled WGS sequence"/>
</dbReference>
<dbReference type="GO" id="GO:0003700">
    <property type="term" value="F:DNA-binding transcription factor activity"/>
    <property type="evidence" value="ECO:0007669"/>
    <property type="project" value="InterPro"/>
</dbReference>
<dbReference type="Pfam" id="PF03466">
    <property type="entry name" value="LysR_substrate"/>
    <property type="match status" value="1"/>
</dbReference>
<keyword evidence="2" id="KW-0805">Transcription regulation</keyword>
<evidence type="ECO:0000313" key="7">
    <source>
        <dbReference type="Proteomes" id="UP000238083"/>
    </source>
</evidence>
<dbReference type="SUPFAM" id="SSF46785">
    <property type="entry name" value="Winged helix' DNA-binding domain"/>
    <property type="match status" value="1"/>
</dbReference>
<dbReference type="CDD" id="cd08434">
    <property type="entry name" value="PBP2_GltC_like"/>
    <property type="match status" value="1"/>
</dbReference>
<dbReference type="SUPFAM" id="SSF53850">
    <property type="entry name" value="Periplasmic binding protein-like II"/>
    <property type="match status" value="1"/>
</dbReference>
<protein>
    <submittedName>
        <fullName evidence="6">DNA-binding transcriptional LysR family regulator</fullName>
    </submittedName>
</protein>
<dbReference type="GO" id="GO:0003677">
    <property type="term" value="F:DNA binding"/>
    <property type="evidence" value="ECO:0007669"/>
    <property type="project" value="UniProtKB-KW"/>
</dbReference>
<evidence type="ECO:0000256" key="3">
    <source>
        <dbReference type="ARBA" id="ARBA00023125"/>
    </source>
</evidence>
<dbReference type="Gene3D" id="1.10.10.10">
    <property type="entry name" value="Winged helix-like DNA-binding domain superfamily/Winged helix DNA-binding domain"/>
    <property type="match status" value="1"/>
</dbReference>
<dbReference type="PROSITE" id="PS50931">
    <property type="entry name" value="HTH_LYSR"/>
    <property type="match status" value="1"/>
</dbReference>
<evidence type="ECO:0000259" key="5">
    <source>
        <dbReference type="PROSITE" id="PS50931"/>
    </source>
</evidence>
<dbReference type="Pfam" id="PF00126">
    <property type="entry name" value="HTH_1"/>
    <property type="match status" value="1"/>
</dbReference>
<dbReference type="Gene3D" id="3.40.190.290">
    <property type="match status" value="1"/>
</dbReference>
<dbReference type="InterPro" id="IPR000847">
    <property type="entry name" value="LysR_HTH_N"/>
</dbReference>
<dbReference type="PANTHER" id="PTHR30346:SF28">
    <property type="entry name" value="HTH-TYPE TRANSCRIPTIONAL REGULATOR CYNR"/>
    <property type="match status" value="1"/>
</dbReference>
<name>A0A2T0QXJ3_9ACTN</name>
<accession>A0A2T0QXJ3</accession>
<dbReference type="EMBL" id="PVZF01000015">
    <property type="protein sequence ID" value="PRY10757.1"/>
    <property type="molecule type" value="Genomic_DNA"/>
</dbReference>
<dbReference type="InterPro" id="IPR005119">
    <property type="entry name" value="LysR_subst-bd"/>
</dbReference>
<comment type="caution">
    <text evidence="6">The sequence shown here is derived from an EMBL/GenBank/DDBJ whole genome shotgun (WGS) entry which is preliminary data.</text>
</comment>
<evidence type="ECO:0000256" key="1">
    <source>
        <dbReference type="ARBA" id="ARBA00009437"/>
    </source>
</evidence>
<evidence type="ECO:0000313" key="6">
    <source>
        <dbReference type="EMBL" id="PRY10757.1"/>
    </source>
</evidence>
<dbReference type="PANTHER" id="PTHR30346">
    <property type="entry name" value="TRANSCRIPTIONAL DUAL REGULATOR HCAR-RELATED"/>
    <property type="match status" value="1"/>
</dbReference>
<dbReference type="InterPro" id="IPR036390">
    <property type="entry name" value="WH_DNA-bd_sf"/>
</dbReference>
<evidence type="ECO:0000256" key="4">
    <source>
        <dbReference type="ARBA" id="ARBA00023163"/>
    </source>
</evidence>
<feature type="domain" description="HTH lysR-type" evidence="5">
    <location>
        <begin position="1"/>
        <end position="58"/>
    </location>
</feature>
<evidence type="ECO:0000256" key="2">
    <source>
        <dbReference type="ARBA" id="ARBA00023015"/>
    </source>
</evidence>
<dbReference type="AlphaFoldDB" id="A0A2T0QXJ3"/>
<reference evidence="6 7" key="1">
    <citation type="submission" date="2018-03" db="EMBL/GenBank/DDBJ databases">
        <title>Genomic Encyclopedia of Archaeal and Bacterial Type Strains, Phase II (KMG-II): from individual species to whole genera.</title>
        <authorList>
            <person name="Goeker M."/>
        </authorList>
    </citation>
    <scope>NUCLEOTIDE SEQUENCE [LARGE SCALE GENOMIC DNA]</scope>
    <source>
        <strain evidence="6 7">DSM 19711</strain>
    </source>
</reference>
<keyword evidence="3 6" id="KW-0238">DNA-binding</keyword>
<comment type="similarity">
    <text evidence="1">Belongs to the LysR transcriptional regulatory family.</text>
</comment>
<gene>
    <name evidence="6" type="ORF">CLV37_11521</name>
</gene>
<sequence>MLAGPLQVLAAVGEHEHVTRAAQELGLQQPTVSRTLARVQRAVGVPLLVPHGRGVRLTPAGRALTESAARALAELERGVRTVQEDDAVGTGRVALGFLHTLGAAAVPALVRVFRADHPGVRFQLHQGAAGAVLEQLVAGEVDLVLTSPVPRREGLLTDALVEQPLVVALPADHRLATPGPLELSAVAAEEFVLFEPGYGLRELADASFARAGIVPRVAFEGQDAHTIRGLVAAGLGLAVLPSAQRGTSEVFAGVVERPLAGPSSTRTLGLVRRDEPLPRVAAAFRDLVLARGELLLR</sequence>
<keyword evidence="7" id="KW-1185">Reference proteome</keyword>
<dbReference type="GO" id="GO:0032993">
    <property type="term" value="C:protein-DNA complex"/>
    <property type="evidence" value="ECO:0007669"/>
    <property type="project" value="TreeGrafter"/>
</dbReference>
<dbReference type="InterPro" id="IPR036388">
    <property type="entry name" value="WH-like_DNA-bd_sf"/>
</dbReference>